<dbReference type="InterPro" id="IPR011009">
    <property type="entry name" value="Kinase-like_dom_sf"/>
</dbReference>
<dbReference type="GO" id="GO:0005524">
    <property type="term" value="F:ATP binding"/>
    <property type="evidence" value="ECO:0007669"/>
    <property type="project" value="InterPro"/>
</dbReference>
<dbReference type="SUPFAM" id="SSF56112">
    <property type="entry name" value="Protein kinase-like (PK-like)"/>
    <property type="match status" value="1"/>
</dbReference>
<accession>A0A915KWV5</accession>
<evidence type="ECO:0000313" key="3">
    <source>
        <dbReference type="Proteomes" id="UP000887565"/>
    </source>
</evidence>
<dbReference type="PANTHER" id="PTHR24345">
    <property type="entry name" value="SERINE/THREONINE-PROTEIN KINASE PLK"/>
    <property type="match status" value="1"/>
</dbReference>
<dbReference type="PROSITE" id="PS50011">
    <property type="entry name" value="PROTEIN_KINASE_DOM"/>
    <property type="match status" value="1"/>
</dbReference>
<proteinExistence type="predicted"/>
<sequence>MASHWAIPSGFCNPTASHTILQKQPTFANRSYQFLVDHYGNRNFDNLPDRNVIDRQIRAAADEPDFAECRFLKVKICDFGLATPIDYKTYNNDENNNKSGRNRSEGSSSVSTSSGGGYSSNSVLHNGCVQCDERFETDPGMCGTPNYIAPEVLRREGHSTASDAWSVGCIMYALLFGKPPFETCDINQTYVLILENKYNLFDNRIPDSHQIDLNTERVSNRARSLIALFLHRQANHRPRFNRNLLQHPFFTG</sequence>
<protein>
    <submittedName>
        <fullName evidence="4">Protein kinase domain-containing protein</fullName>
    </submittedName>
</protein>
<evidence type="ECO:0000313" key="4">
    <source>
        <dbReference type="WBParaSite" id="nRc.2.0.1.t42943-RA"/>
    </source>
</evidence>
<evidence type="ECO:0000259" key="2">
    <source>
        <dbReference type="PROSITE" id="PS50011"/>
    </source>
</evidence>
<keyword evidence="3" id="KW-1185">Reference proteome</keyword>
<feature type="domain" description="Protein kinase" evidence="2">
    <location>
        <begin position="1"/>
        <end position="250"/>
    </location>
</feature>
<dbReference type="GO" id="GO:0005634">
    <property type="term" value="C:nucleus"/>
    <property type="evidence" value="ECO:0007669"/>
    <property type="project" value="TreeGrafter"/>
</dbReference>
<feature type="region of interest" description="Disordered" evidence="1">
    <location>
        <begin position="90"/>
        <end position="118"/>
    </location>
</feature>
<evidence type="ECO:0000256" key="1">
    <source>
        <dbReference type="SAM" id="MobiDB-lite"/>
    </source>
</evidence>
<dbReference type="WBParaSite" id="nRc.2.0.1.t42943-RA">
    <property type="protein sequence ID" value="nRc.2.0.1.t42943-RA"/>
    <property type="gene ID" value="nRc.2.0.1.g42943"/>
</dbReference>
<name>A0A915KWV5_ROMCU</name>
<dbReference type="GO" id="GO:0004672">
    <property type="term" value="F:protein kinase activity"/>
    <property type="evidence" value="ECO:0007669"/>
    <property type="project" value="InterPro"/>
</dbReference>
<dbReference type="AlphaFoldDB" id="A0A915KWV5"/>
<dbReference type="Gene3D" id="1.10.510.10">
    <property type="entry name" value="Transferase(Phosphotransferase) domain 1"/>
    <property type="match status" value="1"/>
</dbReference>
<dbReference type="Pfam" id="PF00069">
    <property type="entry name" value="Pkinase"/>
    <property type="match status" value="1"/>
</dbReference>
<reference evidence="4" key="1">
    <citation type="submission" date="2022-11" db="UniProtKB">
        <authorList>
            <consortium name="WormBaseParasite"/>
        </authorList>
    </citation>
    <scope>IDENTIFICATION</scope>
</reference>
<dbReference type="InterPro" id="IPR000719">
    <property type="entry name" value="Prot_kinase_dom"/>
</dbReference>
<dbReference type="SMART" id="SM00220">
    <property type="entry name" value="S_TKc"/>
    <property type="match status" value="1"/>
</dbReference>
<organism evidence="3 4">
    <name type="scientific">Romanomermis culicivorax</name>
    <name type="common">Nematode worm</name>
    <dbReference type="NCBI Taxonomy" id="13658"/>
    <lineage>
        <taxon>Eukaryota</taxon>
        <taxon>Metazoa</taxon>
        <taxon>Ecdysozoa</taxon>
        <taxon>Nematoda</taxon>
        <taxon>Enoplea</taxon>
        <taxon>Dorylaimia</taxon>
        <taxon>Mermithida</taxon>
        <taxon>Mermithoidea</taxon>
        <taxon>Mermithidae</taxon>
        <taxon>Romanomermis</taxon>
    </lineage>
</organism>
<dbReference type="Proteomes" id="UP000887565">
    <property type="component" value="Unplaced"/>
</dbReference>